<reference evidence="1 2" key="1">
    <citation type="submission" date="2023-07" db="EMBL/GenBank/DDBJ databases">
        <title>Genomic Encyclopedia of Type Strains, Phase IV (KMG-IV): sequencing the most valuable type-strain genomes for metagenomic binning, comparative biology and taxonomic classification.</title>
        <authorList>
            <person name="Goeker M."/>
        </authorList>
    </citation>
    <scope>NUCLEOTIDE SEQUENCE [LARGE SCALE GENOMIC DNA]</scope>
    <source>
        <strain evidence="1 2">DSM 9768</strain>
    </source>
</reference>
<accession>A0ABT9ZW65</accession>
<organism evidence="1 2">
    <name type="scientific">Evansella vedderi</name>
    <dbReference type="NCBI Taxonomy" id="38282"/>
    <lineage>
        <taxon>Bacteria</taxon>
        <taxon>Bacillati</taxon>
        <taxon>Bacillota</taxon>
        <taxon>Bacilli</taxon>
        <taxon>Bacillales</taxon>
        <taxon>Bacillaceae</taxon>
        <taxon>Evansella</taxon>
    </lineage>
</organism>
<evidence type="ECO:0000313" key="2">
    <source>
        <dbReference type="Proteomes" id="UP001230005"/>
    </source>
</evidence>
<evidence type="ECO:0000313" key="1">
    <source>
        <dbReference type="EMBL" id="MDQ0255471.1"/>
    </source>
</evidence>
<dbReference type="Proteomes" id="UP001230005">
    <property type="component" value="Unassembled WGS sequence"/>
</dbReference>
<name>A0ABT9ZW65_9BACI</name>
<gene>
    <name evidence="1" type="ORF">J2S74_002853</name>
</gene>
<proteinExistence type="predicted"/>
<comment type="caution">
    <text evidence="1">The sequence shown here is derived from an EMBL/GenBank/DDBJ whole genome shotgun (WGS) entry which is preliminary data.</text>
</comment>
<sequence>MAKQPAPKYSLDEVNILIRECLYHLKVAECDEEVRKRAAQLHTIEEYKRKFYGESEELKTAL</sequence>
<keyword evidence="2" id="KW-1185">Reference proteome</keyword>
<dbReference type="RefSeq" id="WP_307326401.1">
    <property type="nucleotide sequence ID" value="NZ_JAUSUG010000011.1"/>
</dbReference>
<dbReference type="EMBL" id="JAUSUG010000011">
    <property type="protein sequence ID" value="MDQ0255471.1"/>
    <property type="molecule type" value="Genomic_DNA"/>
</dbReference>
<protein>
    <submittedName>
        <fullName evidence="1">Uncharacterized protein</fullName>
    </submittedName>
</protein>